<feature type="domain" description="CBM10" evidence="5">
    <location>
        <begin position="175"/>
        <end position="213"/>
    </location>
</feature>
<protein>
    <recommendedName>
        <fullName evidence="5">CBM10 domain-containing protein</fullName>
    </recommendedName>
</protein>
<reference evidence="6 7" key="1">
    <citation type="submission" date="2016-08" db="EMBL/GenBank/DDBJ databases">
        <title>A Parts List for Fungal Cellulosomes Revealed by Comparative Genomics.</title>
        <authorList>
            <consortium name="DOE Joint Genome Institute"/>
            <person name="Haitjema C.H."/>
            <person name="Gilmore S.P."/>
            <person name="Henske J.K."/>
            <person name="Solomon K.V."/>
            <person name="De Groot R."/>
            <person name="Kuo A."/>
            <person name="Mondo S.J."/>
            <person name="Salamov A.A."/>
            <person name="Labutti K."/>
            <person name="Zhao Z."/>
            <person name="Chiniquy J."/>
            <person name="Barry K."/>
            <person name="Brewer H.M."/>
            <person name="Purvine S.O."/>
            <person name="Wright A.T."/>
            <person name="Boxma B."/>
            <person name="Van Alen T."/>
            <person name="Hackstein J.H."/>
            <person name="Baker S.E."/>
            <person name="Grigoriev I.V."/>
            <person name="O'Malley M.A."/>
        </authorList>
    </citation>
    <scope>NUCLEOTIDE SEQUENCE [LARGE SCALE GENOMIC DNA]</scope>
    <source>
        <strain evidence="6 7">S4</strain>
    </source>
</reference>
<feature type="domain" description="CBM10" evidence="5">
    <location>
        <begin position="18"/>
        <end position="56"/>
    </location>
</feature>
<sequence>MKTLYILFISLAVKAYAECWSEELGYPCCSKYIREPSYINDEGKWGLENGNWCEIDECWARESGYDCCSEDNQKVIYTDEMGSWGYENDNWCGIIVKKQEEEEQQPIKSSKTIPREKCPFYTYSPEQCTRQGGVASIVTKNGCPTPTCVIEQLPTEASQPVPEETNNNVVAAADECWAKEFGYNCCSKDNQNVIYTEEMYSWGYENDNWCGIVKVQEEEVQEEEIQEEEPIKSTKTIPRQNCPFYTYSPEQCTRQGGVASIVTKNGCPTPTCVIEQLPTEASQPEPEETNNNAVAAADECWAKEFGYNCCSKDNQNVIYTEDMYSWGYEKDEWCGIVKVQEEEVQEEEPIKSTKTIPRQNCPYYTYSPEQCTREGGVASIVT</sequence>
<proteinExistence type="predicted"/>
<dbReference type="SUPFAM" id="SSF64571">
    <property type="entry name" value="Cellulose docking domain, dockering"/>
    <property type="match status" value="4"/>
</dbReference>
<keyword evidence="1 4" id="KW-0732">Signal</keyword>
<dbReference type="InterPro" id="IPR009034">
    <property type="entry name" value="Dockerin_dom_fun_sf"/>
</dbReference>
<feature type="non-terminal residue" evidence="6">
    <location>
        <position position="382"/>
    </location>
</feature>
<feature type="signal peptide" evidence="4">
    <location>
        <begin position="1"/>
        <end position="17"/>
    </location>
</feature>
<dbReference type="GO" id="GO:0016787">
    <property type="term" value="F:hydrolase activity"/>
    <property type="evidence" value="ECO:0007669"/>
    <property type="project" value="UniProtKB-KW"/>
</dbReference>
<dbReference type="STRING" id="1754192.A0A1Y1WAR4"/>
<dbReference type="AlphaFoldDB" id="A0A1Y1WAR4"/>
<evidence type="ECO:0000256" key="4">
    <source>
        <dbReference type="SAM" id="SignalP"/>
    </source>
</evidence>
<dbReference type="Pfam" id="PF02013">
    <property type="entry name" value="CBM_10"/>
    <property type="match status" value="4"/>
</dbReference>
<accession>A0A1Y1WAR4</accession>
<feature type="domain" description="CBM10" evidence="5">
    <location>
        <begin position="57"/>
        <end position="95"/>
    </location>
</feature>
<dbReference type="PROSITE" id="PS51763">
    <property type="entry name" value="CBM10"/>
    <property type="match status" value="4"/>
</dbReference>
<comment type="caution">
    <text evidence="6">The sequence shown here is derived from an EMBL/GenBank/DDBJ whole genome shotgun (WGS) entry which is preliminary data.</text>
</comment>
<evidence type="ECO:0000256" key="1">
    <source>
        <dbReference type="ARBA" id="ARBA00022729"/>
    </source>
</evidence>
<evidence type="ECO:0000256" key="2">
    <source>
        <dbReference type="ARBA" id="ARBA00022737"/>
    </source>
</evidence>
<feature type="chain" id="PRO_5013299418" description="CBM10 domain-containing protein" evidence="4">
    <location>
        <begin position="18"/>
        <end position="382"/>
    </location>
</feature>
<evidence type="ECO:0000313" key="7">
    <source>
        <dbReference type="Proteomes" id="UP000193944"/>
    </source>
</evidence>
<evidence type="ECO:0000256" key="3">
    <source>
        <dbReference type="ARBA" id="ARBA00022801"/>
    </source>
</evidence>
<organism evidence="6 7">
    <name type="scientific">Anaeromyces robustus</name>
    <dbReference type="NCBI Taxonomy" id="1754192"/>
    <lineage>
        <taxon>Eukaryota</taxon>
        <taxon>Fungi</taxon>
        <taxon>Fungi incertae sedis</taxon>
        <taxon>Chytridiomycota</taxon>
        <taxon>Chytridiomycota incertae sedis</taxon>
        <taxon>Neocallimastigomycetes</taxon>
        <taxon>Neocallimastigales</taxon>
        <taxon>Neocallimastigaceae</taxon>
        <taxon>Anaeromyces</taxon>
    </lineage>
</organism>
<keyword evidence="3" id="KW-0378">Hydrolase</keyword>
<dbReference type="Gene3D" id="3.90.1220.10">
    <property type="entry name" value="Cellulose docking domain, dockering"/>
    <property type="match status" value="4"/>
</dbReference>
<keyword evidence="7" id="KW-1185">Reference proteome</keyword>
<dbReference type="EMBL" id="MCFG01000409">
    <property type="protein sequence ID" value="ORX70408.1"/>
    <property type="molecule type" value="Genomic_DNA"/>
</dbReference>
<dbReference type="Proteomes" id="UP000193944">
    <property type="component" value="Unassembled WGS sequence"/>
</dbReference>
<dbReference type="InterPro" id="IPR002883">
    <property type="entry name" value="CBM10/Dockerin_dom"/>
</dbReference>
<reference evidence="6 7" key="2">
    <citation type="submission" date="2016-08" db="EMBL/GenBank/DDBJ databases">
        <title>Pervasive Adenine N6-methylation of Active Genes in Fungi.</title>
        <authorList>
            <consortium name="DOE Joint Genome Institute"/>
            <person name="Mondo S.J."/>
            <person name="Dannebaum R.O."/>
            <person name="Kuo R.C."/>
            <person name="Labutti K."/>
            <person name="Haridas S."/>
            <person name="Kuo A."/>
            <person name="Salamov A."/>
            <person name="Ahrendt S.R."/>
            <person name="Lipzen A."/>
            <person name="Sullivan W."/>
            <person name="Andreopoulos W.B."/>
            <person name="Clum A."/>
            <person name="Lindquist E."/>
            <person name="Daum C."/>
            <person name="Ramamoorthy G.K."/>
            <person name="Gryganskyi A."/>
            <person name="Culley D."/>
            <person name="Magnuson J.K."/>
            <person name="James T.Y."/>
            <person name="O'Malley M.A."/>
            <person name="Stajich J.E."/>
            <person name="Spatafora J.W."/>
            <person name="Visel A."/>
            <person name="Grigoriev I.V."/>
        </authorList>
    </citation>
    <scope>NUCLEOTIDE SEQUENCE [LARGE SCALE GENOMIC DNA]</scope>
    <source>
        <strain evidence="6 7">S4</strain>
    </source>
</reference>
<feature type="domain" description="CBM10" evidence="5">
    <location>
        <begin position="299"/>
        <end position="337"/>
    </location>
</feature>
<gene>
    <name evidence="6" type="ORF">BCR32DRAFT_237870</name>
</gene>
<evidence type="ECO:0000313" key="6">
    <source>
        <dbReference type="EMBL" id="ORX70408.1"/>
    </source>
</evidence>
<evidence type="ECO:0000259" key="5">
    <source>
        <dbReference type="PROSITE" id="PS51763"/>
    </source>
</evidence>
<keyword evidence="2" id="KW-0677">Repeat</keyword>
<name>A0A1Y1WAR4_9FUNG</name>